<gene>
    <name evidence="1" type="ORF">COO91_01860</name>
</gene>
<proteinExistence type="predicted"/>
<keyword evidence="2" id="KW-1185">Reference proteome</keyword>
<evidence type="ECO:0000313" key="2">
    <source>
        <dbReference type="Proteomes" id="UP000232003"/>
    </source>
</evidence>
<reference evidence="1 2" key="1">
    <citation type="submission" date="2017-11" db="EMBL/GenBank/DDBJ databases">
        <title>Complete genome of a free-living desiccation-tolerant cyanobacterium and its photosynthetic adaptation to extreme terrestrial habitat.</title>
        <authorList>
            <person name="Shang J."/>
        </authorList>
    </citation>
    <scope>NUCLEOTIDE SEQUENCE [LARGE SCALE GENOMIC DNA]</scope>
    <source>
        <strain evidence="1 2">CCNUN1</strain>
    </source>
</reference>
<dbReference type="Proteomes" id="UP000232003">
    <property type="component" value="Chromosome"/>
</dbReference>
<protein>
    <submittedName>
        <fullName evidence="1">Uncharacterized protein</fullName>
    </submittedName>
</protein>
<dbReference type="KEGG" id="nfl:COO91_01860"/>
<sequence length="50" mass="5675">MHLRSTVGGSASLRDAIGGDRKRYTFLNFGYYRKSTDIANIHLESCFVHL</sequence>
<dbReference type="AlphaFoldDB" id="A0A2K8SKM7"/>
<organism evidence="1 2">
    <name type="scientific">Nostoc flagelliforme CCNUN1</name>
    <dbReference type="NCBI Taxonomy" id="2038116"/>
    <lineage>
        <taxon>Bacteria</taxon>
        <taxon>Bacillati</taxon>
        <taxon>Cyanobacteriota</taxon>
        <taxon>Cyanophyceae</taxon>
        <taxon>Nostocales</taxon>
        <taxon>Nostocaceae</taxon>
        <taxon>Nostoc</taxon>
    </lineage>
</organism>
<dbReference type="EMBL" id="CP024785">
    <property type="protein sequence ID" value="AUB35967.1"/>
    <property type="molecule type" value="Genomic_DNA"/>
</dbReference>
<evidence type="ECO:0000313" key="1">
    <source>
        <dbReference type="EMBL" id="AUB35967.1"/>
    </source>
</evidence>
<accession>A0A2K8SKM7</accession>
<name>A0A2K8SKM7_9NOSO</name>